<dbReference type="Gene3D" id="3.40.190.10">
    <property type="entry name" value="Periplasmic binding protein-like II"/>
    <property type="match status" value="2"/>
</dbReference>
<dbReference type="PANTHER" id="PTHR43649:SF33">
    <property type="entry name" value="POLYGALACTURONAN_RHAMNOGALACTURONAN-BINDING PROTEIN YTCQ"/>
    <property type="match status" value="1"/>
</dbReference>
<dbReference type="GeneID" id="42857172"/>
<proteinExistence type="predicted"/>
<keyword evidence="10" id="KW-1185">Reference proteome</keyword>
<dbReference type="Pfam" id="PF01547">
    <property type="entry name" value="SBP_bac_1"/>
    <property type="match status" value="1"/>
</dbReference>
<dbReference type="PROSITE" id="PS51257">
    <property type="entry name" value="PROKAR_LIPOPROTEIN"/>
    <property type="match status" value="1"/>
</dbReference>
<reference evidence="7" key="1">
    <citation type="submission" date="2015-02" db="EMBL/GenBank/DDBJ databases">
        <title>A novel member of the family Ruminococcaceae isolated from human feces.</title>
        <authorList>
            <person name="Shkoporov A.N."/>
            <person name="Chaplin A.V."/>
            <person name="Motuzova O.V."/>
            <person name="Kafarskaia L.I."/>
            <person name="Khokhlova E.V."/>
            <person name="Efimov B.A."/>
        </authorList>
    </citation>
    <scope>NUCLEOTIDE SEQUENCE [LARGE SCALE GENOMIC DNA]</scope>
    <source>
        <strain evidence="7">585-1</strain>
    </source>
</reference>
<evidence type="ECO:0000256" key="4">
    <source>
        <dbReference type="ARBA" id="ARBA00023139"/>
    </source>
</evidence>
<keyword evidence="3" id="KW-0472">Membrane</keyword>
<protein>
    <submittedName>
        <fullName evidence="9">Extracellular solute-binding protein</fullName>
    </submittedName>
</protein>
<evidence type="ECO:0000256" key="2">
    <source>
        <dbReference type="ARBA" id="ARBA00022729"/>
    </source>
</evidence>
<accession>A0A0W7TTA2</accession>
<gene>
    <name evidence="8" type="ORF">ASJ35_05720</name>
    <name evidence="9" type="ORF">GMD52_05020</name>
    <name evidence="7" type="ORF">TQ39_11325</name>
</gene>
<reference evidence="8 11" key="2">
    <citation type="submission" date="2015-10" db="EMBL/GenBank/DDBJ databases">
        <title>A novel member of the family Ruminococcaceae isolated from human faeces.</title>
        <authorList>
            <person name="Shkoporov A.N."/>
            <person name="Chaplin A.V."/>
            <person name="Motuzova O.V."/>
            <person name="Kafarskaia L.I."/>
            <person name="Efimov B.A."/>
        </authorList>
    </citation>
    <scope>NUCLEOTIDE SEQUENCE [LARGE SCALE GENOMIC DNA]</scope>
    <source>
        <strain evidence="8 11">668</strain>
    </source>
</reference>
<evidence type="ECO:0000256" key="1">
    <source>
        <dbReference type="ARBA" id="ARBA00022475"/>
    </source>
</evidence>
<keyword evidence="4" id="KW-0564">Palmitate</keyword>
<dbReference type="RefSeq" id="WP_050005586.1">
    <property type="nucleotide sequence ID" value="NZ_DAWBJP010000008.1"/>
</dbReference>
<keyword evidence="1" id="KW-1003">Cell membrane</keyword>
<organism evidence="7 10">
    <name type="scientific">Ruthenibacterium lactatiformans</name>
    <dbReference type="NCBI Taxonomy" id="1550024"/>
    <lineage>
        <taxon>Bacteria</taxon>
        <taxon>Bacillati</taxon>
        <taxon>Bacillota</taxon>
        <taxon>Clostridia</taxon>
        <taxon>Eubacteriales</taxon>
        <taxon>Oscillospiraceae</taxon>
        <taxon>Ruthenibacterium</taxon>
    </lineage>
</organism>
<dbReference type="EMBL" id="LMUA01000005">
    <property type="protein sequence ID" value="KUE77064.1"/>
    <property type="molecule type" value="Genomic_DNA"/>
</dbReference>
<dbReference type="PATRIC" id="fig|1550024.3.peg.2578"/>
<dbReference type="AlphaFoldDB" id="A0A0D8J1G6"/>
<dbReference type="SUPFAM" id="SSF53850">
    <property type="entry name" value="Periplasmic binding protein-like II"/>
    <property type="match status" value="1"/>
</dbReference>
<sequence length="545" mass="60694">MKKWLSMFLAAVMLCGVLAGCGGTQSGSTPASGAQSASAAGDSNVNAEGFPIVNEPITLRGMVALNANVKDWNEHPALKRMEELTGIHIEWECVPDAGFTEKRNLAFASDDLPDIILRAKISPQEEMKYAANGQLVALDEYLDYAPNLSALIEQDDAIRKGITMPDGHIYSCPQLNKTEGNLIHHYWINKTWLDNLGLEAPTTVDELYDVLVAFRDNDPNGNGQKDEIPYCVVGKDYPHRMFYDLLGSWGFGINGVMDSDYAFSWLDIDDAGNVRFIGREDKFKNMVEFYNKLWTEGLVDKESYSQDQTQAAAKVNAGQVGFVARAQNTQWMGAAAENYVQCPVLEGPYGDRALINVESNVQMTGVAVITTANKYPEATMRWLDYFYSEEGTVLCRLGIEGESYEVVDGKYQLLDNIKNNPDGLTLDQALGQWAIFPGGYLPQYITNEVDQSAAQLPETKAANDVVRDYVVPFETVPRVKFTEEESIKLGTYAQDIVNYATENVVKFITGEKSLSEWDAYVAELNNMPVEDYIKINQDAYDRWKG</sequence>
<evidence type="ECO:0000313" key="8">
    <source>
        <dbReference type="EMBL" id="KUE77064.1"/>
    </source>
</evidence>
<comment type="caution">
    <text evidence="7">The sequence shown here is derived from an EMBL/GenBank/DDBJ whole genome shotgun (WGS) entry which is preliminary data.</text>
</comment>
<dbReference type="Proteomes" id="UP000449193">
    <property type="component" value="Unassembled WGS sequence"/>
</dbReference>
<dbReference type="InterPro" id="IPR006059">
    <property type="entry name" value="SBP"/>
</dbReference>
<evidence type="ECO:0000256" key="3">
    <source>
        <dbReference type="ARBA" id="ARBA00023136"/>
    </source>
</evidence>
<accession>A0A0D8J1G6</accession>
<evidence type="ECO:0000313" key="11">
    <source>
        <dbReference type="Proteomes" id="UP000053433"/>
    </source>
</evidence>
<keyword evidence="5" id="KW-0449">Lipoprotein</keyword>
<evidence type="ECO:0000313" key="9">
    <source>
        <dbReference type="EMBL" id="MTS50902.1"/>
    </source>
</evidence>
<feature type="signal peptide" evidence="6">
    <location>
        <begin position="1"/>
        <end position="19"/>
    </location>
</feature>
<keyword evidence="2 6" id="KW-0732">Signal</keyword>
<dbReference type="Proteomes" id="UP000053433">
    <property type="component" value="Unassembled WGS sequence"/>
</dbReference>
<dbReference type="EMBL" id="JXXK01000015">
    <property type="protein sequence ID" value="KJF39628.1"/>
    <property type="molecule type" value="Genomic_DNA"/>
</dbReference>
<evidence type="ECO:0000313" key="7">
    <source>
        <dbReference type="EMBL" id="KJF39628.1"/>
    </source>
</evidence>
<evidence type="ECO:0000256" key="5">
    <source>
        <dbReference type="ARBA" id="ARBA00023288"/>
    </source>
</evidence>
<dbReference type="EMBL" id="WMZR01000005">
    <property type="protein sequence ID" value="MTS50902.1"/>
    <property type="molecule type" value="Genomic_DNA"/>
</dbReference>
<dbReference type="Proteomes" id="UP000032483">
    <property type="component" value="Unassembled WGS sequence"/>
</dbReference>
<evidence type="ECO:0000313" key="12">
    <source>
        <dbReference type="Proteomes" id="UP000449193"/>
    </source>
</evidence>
<evidence type="ECO:0000313" key="10">
    <source>
        <dbReference type="Proteomes" id="UP000032483"/>
    </source>
</evidence>
<dbReference type="PANTHER" id="PTHR43649">
    <property type="entry name" value="ARABINOSE-BINDING PROTEIN-RELATED"/>
    <property type="match status" value="1"/>
</dbReference>
<name>A0A0D8J1G6_9FIRM</name>
<reference evidence="9 12" key="3">
    <citation type="journal article" date="2019" name="Nat. Med.">
        <title>A library of human gut bacterial isolates paired with longitudinal multiomics data enables mechanistic microbiome research.</title>
        <authorList>
            <person name="Poyet M."/>
            <person name="Groussin M."/>
            <person name="Gibbons S.M."/>
            <person name="Avila-Pacheco J."/>
            <person name="Jiang X."/>
            <person name="Kearney S.M."/>
            <person name="Perrotta A.R."/>
            <person name="Berdy B."/>
            <person name="Zhao S."/>
            <person name="Lieberman T.D."/>
            <person name="Swanson P.K."/>
            <person name="Smith M."/>
            <person name="Roesemann S."/>
            <person name="Alexander J.E."/>
            <person name="Rich S.A."/>
            <person name="Livny J."/>
            <person name="Vlamakis H."/>
            <person name="Clish C."/>
            <person name="Bullock K."/>
            <person name="Deik A."/>
            <person name="Scott J."/>
            <person name="Pierce K.A."/>
            <person name="Xavier R.J."/>
            <person name="Alm E.J."/>
        </authorList>
    </citation>
    <scope>NUCLEOTIDE SEQUENCE [LARGE SCALE GENOMIC DNA]</scope>
    <source>
        <strain evidence="9 12">BIOML-A7</strain>
    </source>
</reference>
<dbReference type="InterPro" id="IPR050490">
    <property type="entry name" value="Bact_solute-bd_prot1"/>
</dbReference>
<evidence type="ECO:0000256" key="6">
    <source>
        <dbReference type="SAM" id="SignalP"/>
    </source>
</evidence>
<feature type="chain" id="PRO_5038208744" evidence="6">
    <location>
        <begin position="20"/>
        <end position="545"/>
    </location>
</feature>